<dbReference type="EMBL" id="BARW01010028">
    <property type="protein sequence ID" value="GAI86636.1"/>
    <property type="molecule type" value="Genomic_DNA"/>
</dbReference>
<comment type="caution">
    <text evidence="2">The sequence shown here is derived from an EMBL/GenBank/DDBJ whole genome shotgun (WGS) entry which is preliminary data.</text>
</comment>
<proteinExistence type="predicted"/>
<sequence length="79" mass="9305">MIQHEMENNSFLFKHPKIDPNRPSQLKVKIDKIEEVLEKWRVRAEVITQSTTSQDKPNPADSYAQQPDGTWRRTNKESI</sequence>
<feature type="compositionally biased region" description="Basic and acidic residues" evidence="1">
    <location>
        <begin position="70"/>
        <end position="79"/>
    </location>
</feature>
<evidence type="ECO:0000256" key="1">
    <source>
        <dbReference type="SAM" id="MobiDB-lite"/>
    </source>
</evidence>
<evidence type="ECO:0000313" key="2">
    <source>
        <dbReference type="EMBL" id="GAI86636.1"/>
    </source>
</evidence>
<dbReference type="AlphaFoldDB" id="X1T5H4"/>
<organism evidence="2">
    <name type="scientific">marine sediment metagenome</name>
    <dbReference type="NCBI Taxonomy" id="412755"/>
    <lineage>
        <taxon>unclassified sequences</taxon>
        <taxon>metagenomes</taxon>
        <taxon>ecological metagenomes</taxon>
    </lineage>
</organism>
<protein>
    <submittedName>
        <fullName evidence="2">Uncharacterized protein</fullName>
    </submittedName>
</protein>
<name>X1T5H4_9ZZZZ</name>
<accession>X1T5H4</accession>
<reference evidence="2" key="1">
    <citation type="journal article" date="2014" name="Front. Microbiol.">
        <title>High frequency of phylogenetically diverse reductive dehalogenase-homologous genes in deep subseafloor sedimentary metagenomes.</title>
        <authorList>
            <person name="Kawai M."/>
            <person name="Futagami T."/>
            <person name="Toyoda A."/>
            <person name="Takaki Y."/>
            <person name="Nishi S."/>
            <person name="Hori S."/>
            <person name="Arai W."/>
            <person name="Tsubouchi T."/>
            <person name="Morono Y."/>
            <person name="Uchiyama I."/>
            <person name="Ito T."/>
            <person name="Fujiyama A."/>
            <person name="Inagaki F."/>
            <person name="Takami H."/>
        </authorList>
    </citation>
    <scope>NUCLEOTIDE SEQUENCE</scope>
    <source>
        <strain evidence="2">Expedition CK06-06</strain>
    </source>
</reference>
<feature type="region of interest" description="Disordered" evidence="1">
    <location>
        <begin position="48"/>
        <end position="79"/>
    </location>
</feature>
<gene>
    <name evidence="2" type="ORF">S12H4_19928</name>
</gene>
<feature type="region of interest" description="Disordered" evidence="1">
    <location>
        <begin position="1"/>
        <end position="23"/>
    </location>
</feature>